<sequence>MKKKISLVMALVLVAAMALSACGSNTGTGNATGNTAGNATTSPSATPESSSSSSQVAFDGEIVIGSILDTSGSMAAAGLATVWGADYAVKEINDAGGIRGKKLSIIHYDVKGDPNEAINAYNRLVDQDKAVAVVGPGLSNIGIALAPIAEEKKVPIVGHFMDERCTTNEQTGTKWNYMYLAEPSCNQQAEAIASYAVEKLGIKTVGILYDSSNAYSVTHAEPFAAYCEAHGVKVVASESFGKDAKDYKAQLSKIIAQNPDAIFVPAYVQQNALAYVQIRQLGYQGIVLGNNTYNTPFDTLIAGTSPDNLYFIFNVDYSSEFTKFLGDAYRAEKNEEPFINSAFGYDAVKLIANGLNHAEDITSGESISKAIEAKTQAVMTSSGPITINPNTHRPEGMGVYIAKWASDMSKVELLEYYLAK</sequence>
<keyword evidence="9" id="KW-1185">Reference proteome</keyword>
<feature type="chain" id="PRO_5038507912" evidence="6">
    <location>
        <begin position="21"/>
        <end position="420"/>
    </location>
</feature>
<evidence type="ECO:0000259" key="7">
    <source>
        <dbReference type="Pfam" id="PF13458"/>
    </source>
</evidence>
<organism evidence="8 9">
    <name type="scientific">Thermoclostridium caenicola</name>
    <dbReference type="NCBI Taxonomy" id="659425"/>
    <lineage>
        <taxon>Bacteria</taxon>
        <taxon>Bacillati</taxon>
        <taxon>Bacillota</taxon>
        <taxon>Clostridia</taxon>
        <taxon>Eubacteriales</taxon>
        <taxon>Oscillospiraceae</taxon>
        <taxon>Thermoclostridium</taxon>
    </lineage>
</organism>
<name>A0A1M6G4D7_9FIRM</name>
<feature type="region of interest" description="Disordered" evidence="5">
    <location>
        <begin position="29"/>
        <end position="53"/>
    </location>
</feature>
<dbReference type="Gene3D" id="3.40.50.2300">
    <property type="match status" value="2"/>
</dbReference>
<evidence type="ECO:0000256" key="4">
    <source>
        <dbReference type="ARBA" id="ARBA00022970"/>
    </source>
</evidence>
<keyword evidence="3 6" id="KW-0732">Signal</keyword>
<evidence type="ECO:0000256" key="1">
    <source>
        <dbReference type="ARBA" id="ARBA00010062"/>
    </source>
</evidence>
<dbReference type="InterPro" id="IPR051010">
    <property type="entry name" value="BCAA_transport"/>
</dbReference>
<evidence type="ECO:0000313" key="8">
    <source>
        <dbReference type="EMBL" id="SHJ04773.1"/>
    </source>
</evidence>
<dbReference type="EMBL" id="FQZP01000021">
    <property type="protein sequence ID" value="SHJ04773.1"/>
    <property type="molecule type" value="Genomic_DNA"/>
</dbReference>
<dbReference type="InterPro" id="IPR028081">
    <property type="entry name" value="Leu-bd"/>
</dbReference>
<gene>
    <name evidence="8" type="ORF">SAMN05444373_102116</name>
</gene>
<dbReference type="PANTHER" id="PTHR30483">
    <property type="entry name" value="LEUCINE-SPECIFIC-BINDING PROTEIN"/>
    <property type="match status" value="1"/>
</dbReference>
<dbReference type="RefSeq" id="WP_188118422.1">
    <property type="nucleotide sequence ID" value="NZ_FQZP01000021.1"/>
</dbReference>
<dbReference type="PRINTS" id="PR00337">
    <property type="entry name" value="LEUILEVALBP"/>
</dbReference>
<accession>A0A1M6G4D7</accession>
<dbReference type="GO" id="GO:0006865">
    <property type="term" value="P:amino acid transport"/>
    <property type="evidence" value="ECO:0007669"/>
    <property type="project" value="UniProtKB-KW"/>
</dbReference>
<evidence type="ECO:0000256" key="6">
    <source>
        <dbReference type="SAM" id="SignalP"/>
    </source>
</evidence>
<dbReference type="SUPFAM" id="SSF53822">
    <property type="entry name" value="Periplasmic binding protein-like I"/>
    <property type="match status" value="1"/>
</dbReference>
<feature type="domain" description="Leucine-binding protein" evidence="7">
    <location>
        <begin position="61"/>
        <end position="406"/>
    </location>
</feature>
<feature type="signal peptide" evidence="6">
    <location>
        <begin position="1"/>
        <end position="20"/>
    </location>
</feature>
<dbReference type="InterPro" id="IPR028082">
    <property type="entry name" value="Peripla_BP_I"/>
</dbReference>
<dbReference type="Proteomes" id="UP000324781">
    <property type="component" value="Unassembled WGS sequence"/>
</dbReference>
<dbReference type="PANTHER" id="PTHR30483:SF6">
    <property type="entry name" value="PERIPLASMIC BINDING PROTEIN OF ABC TRANSPORTER FOR NATURAL AMINO ACIDS"/>
    <property type="match status" value="1"/>
</dbReference>
<reference evidence="8 9" key="1">
    <citation type="submission" date="2016-11" db="EMBL/GenBank/DDBJ databases">
        <authorList>
            <person name="Varghese N."/>
            <person name="Submissions S."/>
        </authorList>
    </citation>
    <scope>NUCLEOTIDE SEQUENCE [LARGE SCALE GENOMIC DNA]</scope>
    <source>
        <strain evidence="8 9">DSM 19027</strain>
    </source>
</reference>
<dbReference type="CDD" id="cd06347">
    <property type="entry name" value="PBP1_ABC_LivK_ligand_binding-like"/>
    <property type="match status" value="1"/>
</dbReference>
<dbReference type="PROSITE" id="PS51257">
    <property type="entry name" value="PROKAR_LIPOPROTEIN"/>
    <property type="match status" value="1"/>
</dbReference>
<dbReference type="Pfam" id="PF13458">
    <property type="entry name" value="Peripla_BP_6"/>
    <property type="match status" value="1"/>
</dbReference>
<keyword evidence="4" id="KW-0029">Amino-acid transport</keyword>
<evidence type="ECO:0000256" key="5">
    <source>
        <dbReference type="SAM" id="MobiDB-lite"/>
    </source>
</evidence>
<keyword evidence="2" id="KW-0813">Transport</keyword>
<protein>
    <submittedName>
        <fullName evidence="8">Amino acid/amide ABC transporter substrate-binding protein, HAAT family</fullName>
    </submittedName>
</protein>
<dbReference type="AlphaFoldDB" id="A0A1M6G4D7"/>
<proteinExistence type="inferred from homology"/>
<evidence type="ECO:0000256" key="3">
    <source>
        <dbReference type="ARBA" id="ARBA00022729"/>
    </source>
</evidence>
<comment type="similarity">
    <text evidence="1">Belongs to the leucine-binding protein family.</text>
</comment>
<evidence type="ECO:0000256" key="2">
    <source>
        <dbReference type="ARBA" id="ARBA00022448"/>
    </source>
</evidence>
<dbReference type="InterPro" id="IPR000709">
    <property type="entry name" value="Leu_Ile_Val-bd"/>
</dbReference>
<evidence type="ECO:0000313" key="9">
    <source>
        <dbReference type="Proteomes" id="UP000324781"/>
    </source>
</evidence>